<dbReference type="PANTHER" id="PTHR22950">
    <property type="entry name" value="AMINO ACID TRANSPORTER"/>
    <property type="match status" value="1"/>
</dbReference>
<dbReference type="PANTHER" id="PTHR22950:SF692">
    <property type="entry name" value="TRANSMEMBRANE AMINO ACID TRANSPORTER FAMILY PROTEIN"/>
    <property type="match status" value="1"/>
</dbReference>
<sequence>MNTDPEQQPLQSARNGNPRSQVHYISIPIDRNTDYDPENEQNGNDTIEPSFNTRRQSILDQPIGSFRGVNSIGRFATSLRRANSFRHIDVNSSVERSFFKDNHDEIFDPDTLAPAVNGRRLSTALRPSLQNISMRPSITNLDNSRITNGDNPFYDDSSIDYGSTYSGQTGSMAHQQIGETSSLLRGSISMAELADNLSRDGYKGVIAGGDVDSLVLKQIEDKDGKVVTVLAGQSTAPQTIFNSINVLIGIGLLALPLGLKHAGWIIGLILLSLFASATFCTAELLSRCLDTDLTLMSYADLGYAAFGSKGRALISALFTLDLLGCGVSLVILFADSLNALFPAISVTSFKILAFFVITPPVFLPLSILSNISLLGILSTIGTVVVITACGVFNNTAPGSLFHPMETELWPKDIKSLCLSIGLLSASWGGHAVFPNLKSDMRHPAKFKDCLKITYEITAITDIGIAVVGYLMFGNTVMDEITKNVLLLDKFPSYLHGLISGLMTVIPIAKTPLNARPIISVLDTVLNVRDAEEKYEGNRLKMAKMIQSGNAIAVNIMFVIIAIIFPQFDKIIAFLGAGLCFMICLILPCSFYLKICKDTITPGEKIACYITIFCSVIFSTLGIGAAIIA</sequence>
<comment type="caution">
    <text evidence="12">The sequence shown here is derived from an EMBL/GenBank/DDBJ whole genome shotgun (WGS) entry which is preliminary data.</text>
</comment>
<feature type="transmembrane region" description="Helical" evidence="10">
    <location>
        <begin position="370"/>
        <end position="393"/>
    </location>
</feature>
<evidence type="ECO:0000256" key="1">
    <source>
        <dbReference type="ARBA" id="ARBA00004128"/>
    </source>
</evidence>
<evidence type="ECO:0000313" key="13">
    <source>
        <dbReference type="Proteomes" id="UP000750334"/>
    </source>
</evidence>
<evidence type="ECO:0000256" key="6">
    <source>
        <dbReference type="ARBA" id="ARBA00022970"/>
    </source>
</evidence>
<dbReference type="OrthoDB" id="655540at2759"/>
<gene>
    <name evidence="12" type="primary">AVT1</name>
    <name evidence="12" type="ORF">C6P45_000810</name>
</gene>
<feature type="transmembrane region" description="Helical" evidence="10">
    <location>
        <begin position="413"/>
        <end position="433"/>
    </location>
</feature>
<protein>
    <submittedName>
        <fullName evidence="12">Vacuolar amino acid transporter 1</fullName>
    </submittedName>
</protein>
<keyword evidence="3" id="KW-0813">Transport</keyword>
<feature type="compositionally biased region" description="Polar residues" evidence="9">
    <location>
        <begin position="1"/>
        <end position="20"/>
    </location>
</feature>
<organism evidence="12 13">
    <name type="scientific">Maudiozyma exigua</name>
    <name type="common">Yeast</name>
    <name type="synonym">Kazachstania exigua</name>
    <dbReference type="NCBI Taxonomy" id="34358"/>
    <lineage>
        <taxon>Eukaryota</taxon>
        <taxon>Fungi</taxon>
        <taxon>Dikarya</taxon>
        <taxon>Ascomycota</taxon>
        <taxon>Saccharomycotina</taxon>
        <taxon>Saccharomycetes</taxon>
        <taxon>Saccharomycetales</taxon>
        <taxon>Saccharomycetaceae</taxon>
        <taxon>Maudiozyma</taxon>
    </lineage>
</organism>
<feature type="transmembrane region" description="Helical" evidence="10">
    <location>
        <begin position="312"/>
        <end position="334"/>
    </location>
</feature>
<feature type="transmembrane region" description="Helical" evidence="10">
    <location>
        <begin position="570"/>
        <end position="593"/>
    </location>
</feature>
<evidence type="ECO:0000256" key="2">
    <source>
        <dbReference type="ARBA" id="ARBA00008066"/>
    </source>
</evidence>
<dbReference type="EMBL" id="PUHR01000013">
    <property type="protein sequence ID" value="KAG0671356.1"/>
    <property type="molecule type" value="Genomic_DNA"/>
</dbReference>
<feature type="region of interest" description="Disordered" evidence="9">
    <location>
        <begin position="1"/>
        <end position="52"/>
    </location>
</feature>
<evidence type="ECO:0000256" key="7">
    <source>
        <dbReference type="ARBA" id="ARBA00022989"/>
    </source>
</evidence>
<accession>A0A9P6WEP6</accession>
<evidence type="ECO:0000256" key="5">
    <source>
        <dbReference type="ARBA" id="ARBA00022692"/>
    </source>
</evidence>
<evidence type="ECO:0000256" key="8">
    <source>
        <dbReference type="ARBA" id="ARBA00023136"/>
    </source>
</evidence>
<dbReference type="GO" id="GO:0005774">
    <property type="term" value="C:vacuolar membrane"/>
    <property type="evidence" value="ECO:0007669"/>
    <property type="project" value="UniProtKB-SubCell"/>
</dbReference>
<dbReference type="Proteomes" id="UP000750334">
    <property type="component" value="Unassembled WGS sequence"/>
</dbReference>
<evidence type="ECO:0000259" key="11">
    <source>
        <dbReference type="Pfam" id="PF01490"/>
    </source>
</evidence>
<feature type="transmembrane region" description="Helical" evidence="10">
    <location>
        <begin position="605"/>
        <end position="627"/>
    </location>
</feature>
<evidence type="ECO:0000256" key="4">
    <source>
        <dbReference type="ARBA" id="ARBA00022554"/>
    </source>
</evidence>
<keyword evidence="8 10" id="KW-0472">Membrane</keyword>
<dbReference type="Pfam" id="PF01490">
    <property type="entry name" value="Aa_trans"/>
    <property type="match status" value="1"/>
</dbReference>
<comment type="similarity">
    <text evidence="2">Belongs to the amino acid/polyamine transporter 2 family.</text>
</comment>
<proteinExistence type="inferred from homology"/>
<keyword evidence="13" id="KW-1185">Reference proteome</keyword>
<feature type="transmembrane region" description="Helical" evidence="10">
    <location>
        <begin position="547"/>
        <end position="564"/>
    </location>
</feature>
<feature type="domain" description="Amino acid transporter transmembrane" evidence="11">
    <location>
        <begin position="233"/>
        <end position="626"/>
    </location>
</feature>
<evidence type="ECO:0000256" key="3">
    <source>
        <dbReference type="ARBA" id="ARBA00022448"/>
    </source>
</evidence>
<evidence type="ECO:0000256" key="9">
    <source>
        <dbReference type="SAM" id="MobiDB-lite"/>
    </source>
</evidence>
<evidence type="ECO:0000313" key="12">
    <source>
        <dbReference type="EMBL" id="KAG0671356.1"/>
    </source>
</evidence>
<comment type="subcellular location">
    <subcellularLocation>
        <location evidence="1">Vacuole membrane</location>
        <topology evidence="1">Multi-pass membrane protein</topology>
    </subcellularLocation>
</comment>
<keyword evidence="5 10" id="KW-0812">Transmembrane</keyword>
<evidence type="ECO:0000256" key="10">
    <source>
        <dbReference type="SAM" id="Phobius"/>
    </source>
</evidence>
<feature type="compositionally biased region" description="Polar residues" evidence="9">
    <location>
        <begin position="40"/>
        <end position="52"/>
    </location>
</feature>
<dbReference type="GO" id="GO:0015179">
    <property type="term" value="F:L-amino acid transmembrane transporter activity"/>
    <property type="evidence" value="ECO:0007669"/>
    <property type="project" value="TreeGrafter"/>
</dbReference>
<feature type="transmembrane region" description="Helical" evidence="10">
    <location>
        <begin position="240"/>
        <end position="259"/>
    </location>
</feature>
<dbReference type="InterPro" id="IPR013057">
    <property type="entry name" value="AA_transpt_TM"/>
</dbReference>
<reference evidence="12 13" key="1">
    <citation type="submission" date="2020-11" db="EMBL/GenBank/DDBJ databases">
        <title>Kefir isolates.</title>
        <authorList>
            <person name="Marcisauskas S."/>
            <person name="Kim Y."/>
            <person name="Blasche S."/>
        </authorList>
    </citation>
    <scope>NUCLEOTIDE SEQUENCE [LARGE SCALE GENOMIC DNA]</scope>
    <source>
        <strain evidence="12 13">OG2</strain>
    </source>
</reference>
<feature type="transmembrane region" description="Helical" evidence="10">
    <location>
        <begin position="265"/>
        <end position="286"/>
    </location>
</feature>
<dbReference type="AlphaFoldDB" id="A0A9P6WEP6"/>
<feature type="transmembrane region" description="Helical" evidence="10">
    <location>
        <begin position="454"/>
        <end position="472"/>
    </location>
</feature>
<keyword evidence="7 10" id="KW-1133">Transmembrane helix</keyword>
<name>A0A9P6WEP6_MAUEX</name>
<keyword evidence="4" id="KW-0926">Vacuole</keyword>
<keyword evidence="6" id="KW-0029">Amino-acid transport</keyword>
<feature type="transmembrane region" description="Helical" evidence="10">
    <location>
        <begin position="340"/>
        <end position="363"/>
    </location>
</feature>